<sequence>MYGHSLSAIEKELIFSREDTGFVRPIHASGAVFYLDPSPFLQTPKREVYIAHCPPPGKHALIQATVSEVRQDIMRDRDGYYTLVVKYVDAWSPVDPNTLARKQGVLSPDEIRDYFTQPYIGEEEMVDRVALCSALYAVSSPPLPEEKGGVYAAVLGKRKPWLGFRKSLGIIPREFQKITSPYYYSISDQEKKVPDTQAEEINLAYHNPERFPMHIPVVLDEVETRPVKTYALDMQSLSPMVTAFMLDALIIRPEIPASLESYVTDSLYTVLEEFKGSGWVPYTQDFSSLVPRLSLSFARYNAHLKLSKEDVTQAVDLWSDMYYQAKRVVSTQYEVSQLYRLDDNSRKLYLDLVESYGLETPIPLHVVREQSALFRNDWDFEEAIDTLNRYGLLTKPGHDSIKILDNRPVKV</sequence>
<reference evidence="1" key="1">
    <citation type="journal article" date="2015" name="Proc. Natl. Acad. Sci. U.S.A.">
        <title>Networks of energetic and metabolic interactions define dynamics in microbial communities.</title>
        <authorList>
            <person name="Embree M."/>
            <person name="Liu J.K."/>
            <person name="Al-Bassam M.M."/>
            <person name="Zengler K."/>
        </authorList>
    </citation>
    <scope>NUCLEOTIDE SEQUENCE</scope>
</reference>
<gene>
    <name evidence="1" type="ORF">ASZ90_014610</name>
</gene>
<accession>A0A0W8F4F5</accession>
<comment type="caution">
    <text evidence="1">The sequence shown here is derived from an EMBL/GenBank/DDBJ whole genome shotgun (WGS) entry which is preliminary data.</text>
</comment>
<organism evidence="1">
    <name type="scientific">hydrocarbon metagenome</name>
    <dbReference type="NCBI Taxonomy" id="938273"/>
    <lineage>
        <taxon>unclassified sequences</taxon>
        <taxon>metagenomes</taxon>
        <taxon>ecological metagenomes</taxon>
    </lineage>
</organism>
<evidence type="ECO:0000313" key="1">
    <source>
        <dbReference type="EMBL" id="KUG15743.1"/>
    </source>
</evidence>
<dbReference type="AlphaFoldDB" id="A0A0W8F4F5"/>
<proteinExistence type="predicted"/>
<name>A0A0W8F4F5_9ZZZZ</name>
<protein>
    <submittedName>
        <fullName evidence="1">Uncharacterized protein</fullName>
    </submittedName>
</protein>
<dbReference type="EMBL" id="LNQE01001536">
    <property type="protein sequence ID" value="KUG15743.1"/>
    <property type="molecule type" value="Genomic_DNA"/>
</dbReference>